<evidence type="ECO:0000313" key="2">
    <source>
        <dbReference type="Proteomes" id="UP000187013"/>
    </source>
</evidence>
<dbReference type="Proteomes" id="UP000187013">
    <property type="component" value="Unassembled WGS sequence"/>
</dbReference>
<dbReference type="AlphaFoldDB" id="A0A1Q3A9S2"/>
<dbReference type="SUPFAM" id="SSF75632">
    <property type="entry name" value="Cullin homology domain"/>
    <property type="match status" value="1"/>
</dbReference>
<accession>A0A1Q3A9S2</accession>
<reference evidence="1 2" key="1">
    <citation type="submission" date="2016-08" db="EMBL/GenBank/DDBJ databases">
        <title>Draft genome sequence of allopolyploid Zygosaccharomyces rouxii.</title>
        <authorList>
            <person name="Watanabe J."/>
            <person name="Uehara K."/>
            <person name="Mogi Y."/>
            <person name="Tsukioka Y."/>
        </authorList>
    </citation>
    <scope>NUCLEOTIDE SEQUENCE [LARGE SCALE GENOMIC DNA]</scope>
    <source>
        <strain evidence="1 2">NBRC 110957</strain>
    </source>
</reference>
<evidence type="ECO:0000313" key="1">
    <source>
        <dbReference type="EMBL" id="GAV52388.1"/>
    </source>
</evidence>
<comment type="caution">
    <text evidence="1">The sequence shown here is derived from an EMBL/GenBank/DDBJ whole genome shotgun (WGS) entry which is preliminary data.</text>
</comment>
<name>A0A1Q3A9S2_ZYGRO</name>
<sequence length="586" mass="68958">MVLDVDKAVSRYKQLLKHYLNSTKRIQWKRTAQELECLARYAIDNSDRITVEFFEGQLYEVLGPHNFDSYISLDHYNDFVTLYNGLFCKLHYLKGHISDKWLKSCKVKYLSLAMSALPRLLNRCCDEYIFKDENCLHDVTCIFECIRYYESSLELKAENPPGKLTGFDKELLSRVVKWVSKYEMDFGRIYVIWKKTEEILKLCSSNGSLDSPAFQLFSGDRHQLVPKTLENYILSPDTVFSVYGRGGYNVTYDFDNHDAKYYYSNKGLRWEHNFDLLLRGVILVDDFHCTRLHKRNTLKREFEESLDDIGEFHVELFNYVQEKFQSNYHAIRKDPHKTLSRLEGIWINALSTFLIHYLTSLDDFLHLILRKLIFPQVLVLCGKFKPFYQHNACLERHVFDNVCKTIPRSVLEFKEAIDWIVNSPIDSDRVNANGPIIDNVFMSRPISEQFNLSSEREPIWPNQDFRDYWNEQVAFYSSKRKTLHGCFSSHLISMKLPIPSSNATRITLITNLSIASILTLYNDYTRLKIDGIRMKLAIDKSKEPILQENLKKLLNFGLIYLSKDNFYEFNYNLKRVSSSEKFLKLV</sequence>
<evidence type="ECO:0008006" key="3">
    <source>
        <dbReference type="Google" id="ProtNLM"/>
    </source>
</evidence>
<proteinExistence type="predicted"/>
<gene>
    <name evidence="1" type="ORF">ZYGR_0AG03790</name>
</gene>
<dbReference type="InterPro" id="IPR036317">
    <property type="entry name" value="Cullin_homology_sf"/>
</dbReference>
<dbReference type="EMBL" id="BDGX01000033">
    <property type="protein sequence ID" value="GAV52388.1"/>
    <property type="molecule type" value="Genomic_DNA"/>
</dbReference>
<protein>
    <recommendedName>
        <fullName evidence="3">Cullin family profile domain-containing protein</fullName>
    </recommendedName>
</protein>
<organism evidence="1 2">
    <name type="scientific">Zygosaccharomyces rouxii</name>
    <dbReference type="NCBI Taxonomy" id="4956"/>
    <lineage>
        <taxon>Eukaryota</taxon>
        <taxon>Fungi</taxon>
        <taxon>Dikarya</taxon>
        <taxon>Ascomycota</taxon>
        <taxon>Saccharomycotina</taxon>
        <taxon>Saccharomycetes</taxon>
        <taxon>Saccharomycetales</taxon>
        <taxon>Saccharomycetaceae</taxon>
        <taxon>Zygosaccharomyces</taxon>
    </lineage>
</organism>
<dbReference type="OrthoDB" id="4045473at2759"/>